<gene>
    <name evidence="1" type="ORF">J2W55_001338</name>
</gene>
<dbReference type="Proteomes" id="UP001247620">
    <property type="component" value="Unassembled WGS sequence"/>
</dbReference>
<dbReference type="RefSeq" id="WP_310093331.1">
    <property type="nucleotide sequence ID" value="NZ_JAVDUU010000001.1"/>
</dbReference>
<proteinExistence type="predicted"/>
<dbReference type="EMBL" id="JAVDUU010000001">
    <property type="protein sequence ID" value="MDR6941510.1"/>
    <property type="molecule type" value="Genomic_DNA"/>
</dbReference>
<sequence length="112" mass="13116">MLDYLAELNELKDLFNDLGNYSKTNAFMLQILFERYDGVIGQLYNINNKMFKSSVDIITEIENDLNILGGTEIPSFKKKMLFEKNKFKLKIAVYKDIGKYGHCKMIEQIIYN</sequence>
<accession>A0ABU1T8G5</accession>
<keyword evidence="1" id="KW-0808">Transferase</keyword>
<keyword evidence="1" id="KW-0418">Kinase</keyword>
<protein>
    <submittedName>
        <fullName evidence="1">Protein-arginine kinase</fullName>
    </submittedName>
</protein>
<evidence type="ECO:0000313" key="1">
    <source>
        <dbReference type="EMBL" id="MDR6941510.1"/>
    </source>
</evidence>
<keyword evidence="2" id="KW-1185">Reference proteome</keyword>
<evidence type="ECO:0000313" key="2">
    <source>
        <dbReference type="Proteomes" id="UP001247620"/>
    </source>
</evidence>
<reference evidence="1 2" key="1">
    <citation type="submission" date="2023-07" db="EMBL/GenBank/DDBJ databases">
        <title>Sorghum-associated microbial communities from plants grown in Nebraska, USA.</title>
        <authorList>
            <person name="Schachtman D."/>
        </authorList>
    </citation>
    <scope>NUCLEOTIDE SEQUENCE [LARGE SCALE GENOMIC DNA]</scope>
    <source>
        <strain evidence="1 2">3262</strain>
    </source>
</reference>
<name>A0ABU1T8G5_9SPHI</name>
<comment type="caution">
    <text evidence="1">The sequence shown here is derived from an EMBL/GenBank/DDBJ whole genome shotgun (WGS) entry which is preliminary data.</text>
</comment>
<organism evidence="1 2">
    <name type="scientific">Mucilaginibacter pocheonensis</name>
    <dbReference type="NCBI Taxonomy" id="398050"/>
    <lineage>
        <taxon>Bacteria</taxon>
        <taxon>Pseudomonadati</taxon>
        <taxon>Bacteroidota</taxon>
        <taxon>Sphingobacteriia</taxon>
        <taxon>Sphingobacteriales</taxon>
        <taxon>Sphingobacteriaceae</taxon>
        <taxon>Mucilaginibacter</taxon>
    </lineage>
</organism>
<dbReference type="GO" id="GO:0016301">
    <property type="term" value="F:kinase activity"/>
    <property type="evidence" value="ECO:0007669"/>
    <property type="project" value="UniProtKB-KW"/>
</dbReference>